<evidence type="ECO:0000313" key="1">
    <source>
        <dbReference type="EMBL" id="EHK67985.1"/>
    </source>
</evidence>
<keyword evidence="2" id="KW-1185">Reference proteome</keyword>
<name>H0F156_9BURK</name>
<dbReference type="AlphaFoldDB" id="H0F156"/>
<dbReference type="EMBL" id="AGUF01000011">
    <property type="protein sequence ID" value="EHK67985.1"/>
    <property type="molecule type" value="Genomic_DNA"/>
</dbReference>
<protein>
    <submittedName>
        <fullName evidence="1">Uncharacterized protein</fullName>
    </submittedName>
</protein>
<accession>H0F156</accession>
<organism evidence="1 2">
    <name type="scientific">Achromobacter arsenitoxydans SY8</name>
    <dbReference type="NCBI Taxonomy" id="477184"/>
    <lineage>
        <taxon>Bacteria</taxon>
        <taxon>Pseudomonadati</taxon>
        <taxon>Pseudomonadota</taxon>
        <taxon>Betaproteobacteria</taxon>
        <taxon>Burkholderiales</taxon>
        <taxon>Alcaligenaceae</taxon>
        <taxon>Achromobacter</taxon>
    </lineage>
</organism>
<feature type="non-terminal residue" evidence="1">
    <location>
        <position position="1"/>
    </location>
</feature>
<proteinExistence type="predicted"/>
<dbReference type="Proteomes" id="UP000003113">
    <property type="component" value="Unassembled WGS sequence"/>
</dbReference>
<reference evidence="1 2" key="1">
    <citation type="journal article" date="2012" name="J. Bacteriol.">
        <title>Genome sequence of the highly efficient arsenite-oxidizing bacterium Achromobacter arsenitoxydans SY8.</title>
        <authorList>
            <person name="Li X."/>
            <person name="Hu Y."/>
            <person name="Gong J."/>
            <person name="Lin Y."/>
            <person name="Johnstone L."/>
            <person name="Rensing C."/>
            <person name="Wang G."/>
        </authorList>
    </citation>
    <scope>NUCLEOTIDE SEQUENCE [LARGE SCALE GENOMIC DNA]</scope>
    <source>
        <strain evidence="1 2">SY8</strain>
    </source>
</reference>
<sequence length="30" mass="3452">GSIRIFVCRPMMVFKETDHGTQSEVREAVQ</sequence>
<comment type="caution">
    <text evidence="1">The sequence shown here is derived from an EMBL/GenBank/DDBJ whole genome shotgun (WGS) entry which is preliminary data.</text>
</comment>
<evidence type="ECO:0000313" key="2">
    <source>
        <dbReference type="Proteomes" id="UP000003113"/>
    </source>
</evidence>
<gene>
    <name evidence="1" type="ORF">KYC_02439</name>
</gene>